<gene>
    <name evidence="1" type="ORF">LEP1GSC151_3375</name>
</gene>
<accession>M3GXL0</accession>
<evidence type="ECO:0000313" key="2">
    <source>
        <dbReference type="Proteomes" id="UP000011776"/>
    </source>
</evidence>
<comment type="caution">
    <text evidence="1">The sequence shown here is derived from an EMBL/GenBank/DDBJ whole genome shotgun (WGS) entry which is preliminary data.</text>
</comment>
<protein>
    <submittedName>
        <fullName evidence="1">Uncharacterized protein</fullName>
    </submittedName>
</protein>
<dbReference type="BioCyc" id="LINT1001599:G11K9-2250-MONOMER"/>
<dbReference type="Proteomes" id="UP000011776">
    <property type="component" value="Unassembled WGS sequence"/>
</dbReference>
<dbReference type="AlphaFoldDB" id="M3GXL0"/>
<sequence>MKSRGFLILPLLGSLFGYGYDKRTGEQDYNALFFLFQYGTNQDEDYHKFILFPFLDIIDLRLNKLHLSPLFTFIYRRTRIISNQTIHF</sequence>
<dbReference type="EMBL" id="AFME02000164">
    <property type="protein sequence ID" value="EMG11468.1"/>
    <property type="molecule type" value="Genomic_DNA"/>
</dbReference>
<proteinExistence type="predicted"/>
<reference evidence="1 2" key="1">
    <citation type="submission" date="2013-02" db="EMBL/GenBank/DDBJ databases">
        <authorList>
            <person name="Harkins D.M."/>
            <person name="Durkin A.S."/>
            <person name="Brinkac L.M."/>
            <person name="Haft D.H."/>
            <person name="Selengut J.D."/>
            <person name="Sanka R."/>
            <person name="DePew J."/>
            <person name="Purushe J."/>
            <person name="Tulsiani S.M."/>
            <person name="Graham G.C."/>
            <person name="Burns M.-A."/>
            <person name="Dohnt M.F."/>
            <person name="Smythe L.D."/>
            <person name="McKay D.B."/>
            <person name="Craig S.B."/>
            <person name="Vinetz J.M."/>
            <person name="Sutton G.G."/>
            <person name="Nierman W.C."/>
            <person name="Fouts D.E."/>
        </authorList>
    </citation>
    <scope>NUCLEOTIDE SEQUENCE [LARGE SCALE GENOMIC DNA]</scope>
    <source>
        <strain evidence="1 2">LT2186</strain>
    </source>
</reference>
<organism evidence="1 2">
    <name type="scientific">Leptospira interrogans serovar Grippotyphosa str. LT2186</name>
    <dbReference type="NCBI Taxonomy" id="1001599"/>
    <lineage>
        <taxon>Bacteria</taxon>
        <taxon>Pseudomonadati</taxon>
        <taxon>Spirochaetota</taxon>
        <taxon>Spirochaetia</taxon>
        <taxon>Leptospirales</taxon>
        <taxon>Leptospiraceae</taxon>
        <taxon>Leptospira</taxon>
    </lineage>
</organism>
<evidence type="ECO:0000313" key="1">
    <source>
        <dbReference type="EMBL" id="EMG11468.1"/>
    </source>
</evidence>
<name>M3GXL0_LEPIR</name>